<organism evidence="2 3">
    <name type="scientific">Winogradskyella litorisediminis</name>
    <dbReference type="NCBI Taxonomy" id="1156618"/>
    <lineage>
        <taxon>Bacteria</taxon>
        <taxon>Pseudomonadati</taxon>
        <taxon>Bacteroidota</taxon>
        <taxon>Flavobacteriia</taxon>
        <taxon>Flavobacteriales</taxon>
        <taxon>Flavobacteriaceae</taxon>
        <taxon>Winogradskyella</taxon>
    </lineage>
</organism>
<name>A0ABW3N855_9FLAO</name>
<dbReference type="RefSeq" id="WP_386131370.1">
    <property type="nucleotide sequence ID" value="NZ_JBHTJL010000016.1"/>
</dbReference>
<feature type="transmembrane region" description="Helical" evidence="1">
    <location>
        <begin position="206"/>
        <end position="227"/>
    </location>
</feature>
<evidence type="ECO:0000313" key="2">
    <source>
        <dbReference type="EMBL" id="MFD1063817.1"/>
    </source>
</evidence>
<feature type="transmembrane region" description="Helical" evidence="1">
    <location>
        <begin position="21"/>
        <end position="43"/>
    </location>
</feature>
<keyword evidence="3" id="KW-1185">Reference proteome</keyword>
<gene>
    <name evidence="2" type="ORF">ACFQ1Q_11230</name>
</gene>
<keyword evidence="1" id="KW-1133">Transmembrane helix</keyword>
<protein>
    <submittedName>
        <fullName evidence="2">Uncharacterized protein</fullName>
    </submittedName>
</protein>
<evidence type="ECO:0000313" key="3">
    <source>
        <dbReference type="Proteomes" id="UP001597013"/>
    </source>
</evidence>
<comment type="caution">
    <text evidence="2">The sequence shown here is derived from an EMBL/GenBank/DDBJ whole genome shotgun (WGS) entry which is preliminary data.</text>
</comment>
<evidence type="ECO:0000256" key="1">
    <source>
        <dbReference type="SAM" id="Phobius"/>
    </source>
</evidence>
<dbReference type="Proteomes" id="UP001597013">
    <property type="component" value="Unassembled WGS sequence"/>
</dbReference>
<proteinExistence type="predicted"/>
<accession>A0ABW3N855</accession>
<feature type="transmembrane region" description="Helical" evidence="1">
    <location>
        <begin position="74"/>
        <end position="100"/>
    </location>
</feature>
<feature type="transmembrane region" description="Helical" evidence="1">
    <location>
        <begin position="178"/>
        <end position="199"/>
    </location>
</feature>
<feature type="transmembrane region" description="Helical" evidence="1">
    <location>
        <begin position="233"/>
        <end position="253"/>
    </location>
</feature>
<reference evidence="3" key="1">
    <citation type="journal article" date="2019" name="Int. J. Syst. Evol. Microbiol.">
        <title>The Global Catalogue of Microorganisms (GCM) 10K type strain sequencing project: providing services to taxonomists for standard genome sequencing and annotation.</title>
        <authorList>
            <consortium name="The Broad Institute Genomics Platform"/>
            <consortium name="The Broad Institute Genome Sequencing Center for Infectious Disease"/>
            <person name="Wu L."/>
            <person name="Ma J."/>
        </authorList>
    </citation>
    <scope>NUCLEOTIDE SEQUENCE [LARGE SCALE GENOMIC DNA]</scope>
    <source>
        <strain evidence="3">CCUG 62215</strain>
    </source>
</reference>
<feature type="transmembrane region" description="Helical" evidence="1">
    <location>
        <begin position="265"/>
        <end position="285"/>
    </location>
</feature>
<sequence>MTSVIFSTQVFSYLLQLKIKIWTAALFSILILALPAFSVYFSWSATAEIPLLLILNFFAGYKLLKAIKVKRKQILNYCLVLCIVLICLFFYQPAAMAFLLPPIILMIFKNEFELNHWVKILFFTMVCFAVYFISFKTMLQAFEIEPSERTTLNLLSLPKKIAKFFFFEIRILLQNSGFLVGSIISFIIGTICFFGFLYVKYFKEKVSLFYIFAAILILPLSYAPNILSSQDYFSMRTIAPTAIIILFYQLYFVQYFIKKESKTKFVIIIPILLLVLSAYNLNSYICNIQAIEYKTLKMNFEKFDIKPNENFSMIRPERNFLEKNEIINRRFSTEFGCLSSVNDWSAPYLFCQLKWENSRNLDKSEEFFSPKNISIYSESEAYKIKPQEKIINLVALFKTSFSVN</sequence>
<feature type="transmembrane region" description="Helical" evidence="1">
    <location>
        <begin position="120"/>
        <end position="139"/>
    </location>
</feature>
<feature type="transmembrane region" description="Helical" evidence="1">
    <location>
        <begin position="49"/>
        <end position="67"/>
    </location>
</feature>
<keyword evidence="1" id="KW-0812">Transmembrane</keyword>
<keyword evidence="1" id="KW-0472">Membrane</keyword>
<dbReference type="EMBL" id="JBHTJL010000016">
    <property type="protein sequence ID" value="MFD1063817.1"/>
    <property type="molecule type" value="Genomic_DNA"/>
</dbReference>